<evidence type="ECO:0000313" key="10">
    <source>
        <dbReference type="Proteomes" id="UP000433483"/>
    </source>
</evidence>
<dbReference type="SUPFAM" id="SSF82199">
    <property type="entry name" value="SET domain"/>
    <property type="match status" value="1"/>
</dbReference>
<name>A0A6A3PDP4_9STRA</name>
<evidence type="ECO:0000313" key="7">
    <source>
        <dbReference type="EMBL" id="KAE9165498.1"/>
    </source>
</evidence>
<reference evidence="9 10" key="1">
    <citation type="submission" date="2018-08" db="EMBL/GenBank/DDBJ databases">
        <title>Genomic investigation of the strawberry pathogen Phytophthora fragariae indicates pathogenicity is determined by transcriptional variation in three key races.</title>
        <authorList>
            <person name="Adams T.M."/>
            <person name="Armitage A.D."/>
            <person name="Sobczyk M.K."/>
            <person name="Bates H.J."/>
            <person name="Dunwell J.M."/>
            <person name="Nellist C.F."/>
            <person name="Harrison R.J."/>
        </authorList>
    </citation>
    <scope>NUCLEOTIDE SEQUENCE [LARGE SCALE GENOMIC DNA]</scope>
    <source>
        <strain evidence="8 11">A4</strain>
        <strain evidence="7 12">BC-1</strain>
        <strain evidence="6 10">NOV-27</strain>
        <strain evidence="5 13">NOV-5</strain>
        <strain evidence="4 14">NOV-71</strain>
        <strain evidence="2 9">NOV-9</strain>
        <strain evidence="3 15">SCRP245</strain>
    </source>
</reference>
<proteinExistence type="predicted"/>
<evidence type="ECO:0000259" key="1">
    <source>
        <dbReference type="PROSITE" id="PS50280"/>
    </source>
</evidence>
<dbReference type="Proteomes" id="UP000440367">
    <property type="component" value="Unassembled WGS sequence"/>
</dbReference>
<dbReference type="EMBL" id="QXFW01006317">
    <property type="protein sequence ID" value="KAE8959540.1"/>
    <property type="molecule type" value="Genomic_DNA"/>
</dbReference>
<keyword evidence="10" id="KW-1185">Reference proteome</keyword>
<evidence type="ECO:0000313" key="4">
    <source>
        <dbReference type="EMBL" id="KAE9055021.1"/>
    </source>
</evidence>
<accession>A0A6A3PDP4</accession>
<dbReference type="PROSITE" id="PS50280">
    <property type="entry name" value="SET"/>
    <property type="match status" value="1"/>
</dbReference>
<feature type="domain" description="SET" evidence="1">
    <location>
        <begin position="45"/>
        <end position="184"/>
    </location>
</feature>
<evidence type="ECO:0000313" key="9">
    <source>
        <dbReference type="Proteomes" id="UP000429523"/>
    </source>
</evidence>
<dbReference type="Proteomes" id="UP000440732">
    <property type="component" value="Unassembled WGS sequence"/>
</dbReference>
<sequence>MAESHSPIAGAVRPAEQRVPDRASLRVVLVLVTLPDGSVPKRQDESVLQRKLLPLQRVVRQRTRGVRQDLPHAQHAHVVASADIGPGQVLGQYLGEMEHVLISKRDRPRNRGYRMVMKTRPKLLASSVGVAISAEGMGSLMRFVNHACEPVAEFREVGNGRCTAVVVATTAYLREGQEITVNYGSDLWFICRCGSDVCCHRHLQDHGNP</sequence>
<evidence type="ECO:0000313" key="3">
    <source>
        <dbReference type="EMBL" id="KAE8959540.1"/>
    </source>
</evidence>
<dbReference type="Pfam" id="PF00856">
    <property type="entry name" value="SET"/>
    <property type="match status" value="1"/>
</dbReference>
<dbReference type="Proteomes" id="UP000433483">
    <property type="component" value="Unassembled WGS sequence"/>
</dbReference>
<comment type="caution">
    <text evidence="4">The sequence shown here is derived from an EMBL/GenBank/DDBJ whole genome shotgun (WGS) entry which is preliminary data.</text>
</comment>
<dbReference type="InterPro" id="IPR001214">
    <property type="entry name" value="SET_dom"/>
</dbReference>
<evidence type="ECO:0000313" key="15">
    <source>
        <dbReference type="Proteomes" id="UP000460718"/>
    </source>
</evidence>
<protein>
    <recommendedName>
        <fullName evidence="1">SET domain-containing protein</fullName>
    </recommendedName>
</protein>
<gene>
    <name evidence="8" type="ORF">PF001_g31202</name>
    <name evidence="7" type="ORF">PF002_g31353</name>
    <name evidence="6" type="ORF">PF005_g31414</name>
    <name evidence="5" type="ORF">PF006_g30971</name>
    <name evidence="4" type="ORF">PF007_g32445</name>
    <name evidence="2" type="ORF">PF009_g31504</name>
    <name evidence="3" type="ORF">PF011_g30394</name>
</gene>
<dbReference type="InterPro" id="IPR046341">
    <property type="entry name" value="SET_dom_sf"/>
</dbReference>
<dbReference type="EMBL" id="QXGF01006059">
    <property type="protein sequence ID" value="KAE8918179.1"/>
    <property type="molecule type" value="Genomic_DNA"/>
</dbReference>
<dbReference type="Proteomes" id="UP000460718">
    <property type="component" value="Unassembled WGS sequence"/>
</dbReference>
<dbReference type="SMART" id="SM00317">
    <property type="entry name" value="SET"/>
    <property type="match status" value="1"/>
</dbReference>
<dbReference type="EMBL" id="QXGD01005631">
    <property type="protein sequence ID" value="KAE9165498.1"/>
    <property type="molecule type" value="Genomic_DNA"/>
</dbReference>
<dbReference type="Proteomes" id="UP000441208">
    <property type="component" value="Unassembled WGS sequence"/>
</dbReference>
<organism evidence="4 14">
    <name type="scientific">Phytophthora fragariae</name>
    <dbReference type="NCBI Taxonomy" id="53985"/>
    <lineage>
        <taxon>Eukaryota</taxon>
        <taxon>Sar</taxon>
        <taxon>Stramenopiles</taxon>
        <taxon>Oomycota</taxon>
        <taxon>Peronosporomycetes</taxon>
        <taxon>Peronosporales</taxon>
        <taxon>Peronosporaceae</taxon>
        <taxon>Phytophthora</taxon>
    </lineage>
</organism>
<evidence type="ECO:0000313" key="11">
    <source>
        <dbReference type="Proteomes" id="UP000437068"/>
    </source>
</evidence>
<evidence type="ECO:0000313" key="12">
    <source>
        <dbReference type="Proteomes" id="UP000440367"/>
    </source>
</evidence>
<evidence type="ECO:0000313" key="5">
    <source>
        <dbReference type="EMBL" id="KAE9063338.1"/>
    </source>
</evidence>
<dbReference type="EMBL" id="QXFZ01009086">
    <property type="protein sequence ID" value="KAE9055021.1"/>
    <property type="molecule type" value="Genomic_DNA"/>
</dbReference>
<dbReference type="EMBL" id="QXGE01006756">
    <property type="protein sequence ID" value="KAE9264637.1"/>
    <property type="molecule type" value="Genomic_DNA"/>
</dbReference>
<evidence type="ECO:0000313" key="14">
    <source>
        <dbReference type="Proteomes" id="UP000441208"/>
    </source>
</evidence>
<dbReference type="EMBL" id="QXGA01006377">
    <property type="protein sequence ID" value="KAE9063338.1"/>
    <property type="molecule type" value="Genomic_DNA"/>
</dbReference>
<evidence type="ECO:0000313" key="8">
    <source>
        <dbReference type="EMBL" id="KAE9264637.1"/>
    </source>
</evidence>
<dbReference type="OrthoDB" id="126176at2759"/>
<dbReference type="AlphaFoldDB" id="A0A6A3PDP4"/>
<dbReference type="Proteomes" id="UP000437068">
    <property type="component" value="Unassembled WGS sequence"/>
</dbReference>
<dbReference type="Gene3D" id="2.170.270.10">
    <property type="entry name" value="SET domain"/>
    <property type="match status" value="1"/>
</dbReference>
<evidence type="ECO:0000313" key="6">
    <source>
        <dbReference type="EMBL" id="KAE9160999.1"/>
    </source>
</evidence>
<evidence type="ECO:0000313" key="13">
    <source>
        <dbReference type="Proteomes" id="UP000440732"/>
    </source>
</evidence>
<evidence type="ECO:0000313" key="2">
    <source>
        <dbReference type="EMBL" id="KAE8918179.1"/>
    </source>
</evidence>
<dbReference type="Proteomes" id="UP000429523">
    <property type="component" value="Unassembled WGS sequence"/>
</dbReference>
<dbReference type="EMBL" id="QXGB01006351">
    <property type="protein sequence ID" value="KAE9160999.1"/>
    <property type="molecule type" value="Genomic_DNA"/>
</dbReference>